<dbReference type="Proteomes" id="UP000664859">
    <property type="component" value="Unassembled WGS sequence"/>
</dbReference>
<evidence type="ECO:0000259" key="1">
    <source>
        <dbReference type="PROSITE" id="PS50853"/>
    </source>
</evidence>
<dbReference type="InterPro" id="IPR003961">
    <property type="entry name" value="FN3_dom"/>
</dbReference>
<reference evidence="2" key="1">
    <citation type="submission" date="2021-02" db="EMBL/GenBank/DDBJ databases">
        <title>First Annotated Genome of the Yellow-green Alga Tribonema minus.</title>
        <authorList>
            <person name="Mahan K.M."/>
        </authorList>
    </citation>
    <scope>NUCLEOTIDE SEQUENCE</scope>
    <source>
        <strain evidence="2">UTEX B ZZ1240</strain>
    </source>
</reference>
<dbReference type="SMART" id="SM00060">
    <property type="entry name" value="FN3"/>
    <property type="match status" value="1"/>
</dbReference>
<accession>A0A835Z5N0</accession>
<proteinExistence type="predicted"/>
<sequence length="618" mass="64798">MSVYPIASGSVFAKRAGLGPTNGEFTVSDAGQVTFNIGTPTATVTAAFPDLSAPDFSATTSTGISSATKNVDAIQKLDNWLDKYLLDSPPAPTLVSSGSDTQKMFVNITNPPQKKLAFSATAIPLLKEAGADIILSSANADHLFTGAATITLEAVTGSNFASVTTLELYVDAGTNLLSGTTYKRYAAVATEVFYDIRVYYTNESSQANKYIYVYGVKTLPIGVPVAPTSLTVSSTAQTVASVAWTKPIDHDSNTVGNQTTPYISTYKVSRSATSSVRYGGAIADTGDTFTTTTSGSNSATTASIASLHPGTTYTLTVSGRNAINSNYGPASTSNTALTLLPTTPTFLSTADATAINSVSTLQSPYSTSGGYSLDGTTVTTPILNYSTLSNTNLRTPSVATRGTNLTAGNTGTVGSLVAFGGPSSTYTNAANQATLATQGFGTTTTNGNTTSSSGFTTLSYSNDVDAFAASSIDQQGFFKCIDCYACATDVINTAELKNVLCKVLWEQPLWPTRRFLFTHTAEAASAFLIPLQGNNKPPPRKLRHLLDGYSVAMLALRHAKLYPCGHWIVIHKMEDVWHVSDPLLPPGRCHGVPNRKLAMFLAAADIVIGIDVKPSVGV</sequence>
<dbReference type="InterPro" id="IPR013783">
    <property type="entry name" value="Ig-like_fold"/>
</dbReference>
<keyword evidence="3" id="KW-1185">Reference proteome</keyword>
<dbReference type="EMBL" id="JAFCMP010000090">
    <property type="protein sequence ID" value="KAG5187231.1"/>
    <property type="molecule type" value="Genomic_DNA"/>
</dbReference>
<organism evidence="2 3">
    <name type="scientific">Tribonema minus</name>
    <dbReference type="NCBI Taxonomy" id="303371"/>
    <lineage>
        <taxon>Eukaryota</taxon>
        <taxon>Sar</taxon>
        <taxon>Stramenopiles</taxon>
        <taxon>Ochrophyta</taxon>
        <taxon>PX clade</taxon>
        <taxon>Xanthophyceae</taxon>
        <taxon>Tribonematales</taxon>
        <taxon>Tribonemataceae</taxon>
        <taxon>Tribonema</taxon>
    </lineage>
</organism>
<dbReference type="AlphaFoldDB" id="A0A835Z5N0"/>
<gene>
    <name evidence="2" type="ORF">JKP88DRAFT_243753</name>
</gene>
<dbReference type="PROSITE" id="PS50853">
    <property type="entry name" value="FN3"/>
    <property type="match status" value="1"/>
</dbReference>
<dbReference type="SUPFAM" id="SSF49265">
    <property type="entry name" value="Fibronectin type III"/>
    <property type="match status" value="1"/>
</dbReference>
<dbReference type="CDD" id="cd00063">
    <property type="entry name" value="FN3"/>
    <property type="match status" value="1"/>
</dbReference>
<evidence type="ECO:0000313" key="2">
    <source>
        <dbReference type="EMBL" id="KAG5187231.1"/>
    </source>
</evidence>
<dbReference type="Gene3D" id="2.60.40.10">
    <property type="entry name" value="Immunoglobulins"/>
    <property type="match status" value="1"/>
</dbReference>
<dbReference type="InterPro" id="IPR036116">
    <property type="entry name" value="FN3_sf"/>
</dbReference>
<protein>
    <recommendedName>
        <fullName evidence="1">Fibronectin type-III domain-containing protein</fullName>
    </recommendedName>
</protein>
<comment type="caution">
    <text evidence="2">The sequence shown here is derived from an EMBL/GenBank/DDBJ whole genome shotgun (WGS) entry which is preliminary data.</text>
</comment>
<name>A0A835Z5N0_9STRA</name>
<evidence type="ECO:0000313" key="3">
    <source>
        <dbReference type="Proteomes" id="UP000664859"/>
    </source>
</evidence>
<feature type="domain" description="Fibronectin type-III" evidence="1">
    <location>
        <begin position="226"/>
        <end position="341"/>
    </location>
</feature>